<reference evidence="6 7" key="1">
    <citation type="submission" date="2024-09" db="EMBL/GenBank/DDBJ databases">
        <authorList>
            <person name="Sun Q."/>
            <person name="Mori K."/>
        </authorList>
    </citation>
    <scope>NUCLEOTIDE SEQUENCE [LARGE SCALE GENOMIC DNA]</scope>
    <source>
        <strain evidence="6 7">CCM 7904</strain>
    </source>
</reference>
<keyword evidence="4" id="KW-0804">Transcription</keyword>
<name>A0ABV6CEK0_9RHOB</name>
<dbReference type="InterPro" id="IPR058163">
    <property type="entry name" value="LysR-type_TF_proteobact-type"/>
</dbReference>
<evidence type="ECO:0000313" key="6">
    <source>
        <dbReference type="EMBL" id="MFC0199165.1"/>
    </source>
</evidence>
<keyword evidence="7" id="KW-1185">Reference proteome</keyword>
<dbReference type="SUPFAM" id="SSF53850">
    <property type="entry name" value="Periplasmic binding protein-like II"/>
    <property type="match status" value="1"/>
</dbReference>
<accession>A0ABV6CEK0</accession>
<feature type="domain" description="HTH lysR-type" evidence="5">
    <location>
        <begin position="8"/>
        <end position="65"/>
    </location>
</feature>
<evidence type="ECO:0000259" key="5">
    <source>
        <dbReference type="PROSITE" id="PS50931"/>
    </source>
</evidence>
<evidence type="ECO:0000256" key="3">
    <source>
        <dbReference type="ARBA" id="ARBA00023125"/>
    </source>
</evidence>
<dbReference type="Gene3D" id="1.10.10.10">
    <property type="entry name" value="Winged helix-like DNA-binding domain superfamily/Winged helix DNA-binding domain"/>
    <property type="match status" value="1"/>
</dbReference>
<sequence length="310" mass="33413">MRQRRFLPSLSQLIAFEAVIRHRSVTAAADELHLTQSTVSRLIASLERQLGKPLFARDRKRLTPTPEAQVYAASVTQGLDLIQRASMGLIANPGGGALSLSVLPTFATRWLAPRIGQFLADNPGISINLSTKIQRFSFATETFDAAIYFGADDWPDAHHMKLFDERLTACASPLFLDSHPITGPVDLAGLPVLQLETRPHGWQAWFNAQGGGGGVVSGMVMDQFSMMIQAAISGLGVALLPSYLAHPEIAEGRLVPILQPAVPGDGAYWLAWPERGDGNPALARFRQWVAATVTLDLLSSQEAGEDPAAG</sequence>
<comment type="similarity">
    <text evidence="1">Belongs to the LysR transcriptional regulatory family.</text>
</comment>
<protein>
    <submittedName>
        <fullName evidence="6">LysR substrate-binding domain-containing protein</fullName>
    </submittedName>
</protein>
<proteinExistence type="inferred from homology"/>
<organism evidence="6 7">
    <name type="scientific">Paracoccus rhizosphaerae</name>
    <dbReference type="NCBI Taxonomy" id="1133347"/>
    <lineage>
        <taxon>Bacteria</taxon>
        <taxon>Pseudomonadati</taxon>
        <taxon>Pseudomonadota</taxon>
        <taxon>Alphaproteobacteria</taxon>
        <taxon>Rhodobacterales</taxon>
        <taxon>Paracoccaceae</taxon>
        <taxon>Paracoccus</taxon>
    </lineage>
</organism>
<dbReference type="EMBL" id="JBHLWQ010000020">
    <property type="protein sequence ID" value="MFC0199165.1"/>
    <property type="molecule type" value="Genomic_DNA"/>
</dbReference>
<dbReference type="Proteomes" id="UP001589795">
    <property type="component" value="Unassembled WGS sequence"/>
</dbReference>
<dbReference type="PROSITE" id="PS50931">
    <property type="entry name" value="HTH_LYSR"/>
    <property type="match status" value="1"/>
</dbReference>
<evidence type="ECO:0000313" key="7">
    <source>
        <dbReference type="Proteomes" id="UP001589795"/>
    </source>
</evidence>
<gene>
    <name evidence="6" type="ORF">ACFFIZ_02155</name>
</gene>
<evidence type="ECO:0000256" key="1">
    <source>
        <dbReference type="ARBA" id="ARBA00009437"/>
    </source>
</evidence>
<dbReference type="InterPro" id="IPR036390">
    <property type="entry name" value="WH_DNA-bd_sf"/>
</dbReference>
<dbReference type="Gene3D" id="3.40.190.10">
    <property type="entry name" value="Periplasmic binding protein-like II"/>
    <property type="match status" value="2"/>
</dbReference>
<evidence type="ECO:0000256" key="4">
    <source>
        <dbReference type="ARBA" id="ARBA00023163"/>
    </source>
</evidence>
<dbReference type="InterPro" id="IPR005119">
    <property type="entry name" value="LysR_subst-bd"/>
</dbReference>
<dbReference type="InterPro" id="IPR036388">
    <property type="entry name" value="WH-like_DNA-bd_sf"/>
</dbReference>
<dbReference type="InterPro" id="IPR000847">
    <property type="entry name" value="LysR_HTH_N"/>
</dbReference>
<dbReference type="Pfam" id="PF00126">
    <property type="entry name" value="HTH_1"/>
    <property type="match status" value="1"/>
</dbReference>
<dbReference type="SUPFAM" id="SSF46785">
    <property type="entry name" value="Winged helix' DNA-binding domain"/>
    <property type="match status" value="1"/>
</dbReference>
<dbReference type="Pfam" id="PF03466">
    <property type="entry name" value="LysR_substrate"/>
    <property type="match status" value="1"/>
</dbReference>
<dbReference type="RefSeq" id="WP_265505842.1">
    <property type="nucleotide sequence ID" value="NZ_JAOTBE010000005.1"/>
</dbReference>
<dbReference type="PANTHER" id="PTHR30537:SF26">
    <property type="entry name" value="GLYCINE CLEAVAGE SYSTEM TRANSCRIPTIONAL ACTIVATOR"/>
    <property type="match status" value="1"/>
</dbReference>
<keyword evidence="3" id="KW-0238">DNA-binding</keyword>
<keyword evidence="2" id="KW-0805">Transcription regulation</keyword>
<evidence type="ECO:0000256" key="2">
    <source>
        <dbReference type="ARBA" id="ARBA00023015"/>
    </source>
</evidence>
<dbReference type="PRINTS" id="PR00039">
    <property type="entry name" value="HTHLYSR"/>
</dbReference>
<dbReference type="PANTHER" id="PTHR30537">
    <property type="entry name" value="HTH-TYPE TRANSCRIPTIONAL REGULATOR"/>
    <property type="match status" value="1"/>
</dbReference>
<comment type="caution">
    <text evidence="6">The sequence shown here is derived from an EMBL/GenBank/DDBJ whole genome shotgun (WGS) entry which is preliminary data.</text>
</comment>